<dbReference type="PANTHER" id="PTHR15813:SF8">
    <property type="entry name" value="SORTING NEXIN-22"/>
    <property type="match status" value="1"/>
</dbReference>
<sequence length="102" mass="12537">MIEVSIPSLERKVDESGKLQKLFRVEILFNGRKHFVLKRHREFVSLHKKLKKILQTPDFPNKRSPHFRQKPLEQRRQESSCMRMRRFHRKCWIFYRSDTSTP</sequence>
<name>A0A8C9SK02_SCLFO</name>
<accession>A0A8C9SK02</accession>
<evidence type="ECO:0000313" key="11">
    <source>
        <dbReference type="Proteomes" id="UP000694397"/>
    </source>
</evidence>
<keyword evidence="4" id="KW-0653">Protein transport</keyword>
<dbReference type="PROSITE" id="PS50195">
    <property type="entry name" value="PX"/>
    <property type="match status" value="1"/>
</dbReference>
<dbReference type="Ensembl" id="ENSSFOT00015034801.2">
    <property type="protein sequence ID" value="ENSSFOP00015034423.2"/>
    <property type="gene ID" value="ENSSFOG00015021932.2"/>
</dbReference>
<evidence type="ECO:0000256" key="4">
    <source>
        <dbReference type="ARBA" id="ARBA00022927"/>
    </source>
</evidence>
<evidence type="ECO:0000256" key="1">
    <source>
        <dbReference type="ARBA" id="ARBA00004180"/>
    </source>
</evidence>
<evidence type="ECO:0000256" key="6">
    <source>
        <dbReference type="ARBA" id="ARBA00023136"/>
    </source>
</evidence>
<evidence type="ECO:0000256" key="7">
    <source>
        <dbReference type="ARBA" id="ARBA00023329"/>
    </source>
</evidence>
<protein>
    <submittedName>
        <fullName evidence="10">Sorting nexin 22</fullName>
    </submittedName>
</protein>
<proteinExistence type="inferred from homology"/>
<dbReference type="PANTHER" id="PTHR15813">
    <property type="entry name" value="SORTING NEXIN-22 AND 24"/>
    <property type="match status" value="1"/>
</dbReference>
<evidence type="ECO:0000256" key="2">
    <source>
        <dbReference type="ARBA" id="ARBA00010883"/>
    </source>
</evidence>
<comment type="similarity">
    <text evidence="2">Belongs to the sorting nexin family.</text>
</comment>
<reference evidence="10 11" key="1">
    <citation type="submission" date="2019-04" db="EMBL/GenBank/DDBJ databases">
        <authorList>
            <consortium name="Wellcome Sanger Institute Data Sharing"/>
        </authorList>
    </citation>
    <scope>NUCLEOTIDE SEQUENCE [LARGE SCALE GENOMIC DNA]</scope>
</reference>
<reference evidence="10" key="3">
    <citation type="submission" date="2025-09" db="UniProtKB">
        <authorList>
            <consortium name="Ensembl"/>
        </authorList>
    </citation>
    <scope>IDENTIFICATION</scope>
</reference>
<comment type="subcellular location">
    <subcellularLocation>
        <location evidence="1">Cytoplasmic vesicle membrane</location>
        <topology evidence="1">Peripheral membrane protein</topology>
        <orientation evidence="1">Cytoplasmic side</orientation>
    </subcellularLocation>
</comment>
<gene>
    <name evidence="10" type="primary">snx22</name>
</gene>
<feature type="region of interest" description="Disordered" evidence="8">
    <location>
        <begin position="57"/>
        <end position="79"/>
    </location>
</feature>
<keyword evidence="6" id="KW-0472">Membrane</keyword>
<dbReference type="InterPro" id="IPR001683">
    <property type="entry name" value="PX_dom"/>
</dbReference>
<organism evidence="10 11">
    <name type="scientific">Scleropages formosus</name>
    <name type="common">Asian bonytongue</name>
    <name type="synonym">Osteoglossum formosum</name>
    <dbReference type="NCBI Taxonomy" id="113540"/>
    <lineage>
        <taxon>Eukaryota</taxon>
        <taxon>Metazoa</taxon>
        <taxon>Chordata</taxon>
        <taxon>Craniata</taxon>
        <taxon>Vertebrata</taxon>
        <taxon>Euteleostomi</taxon>
        <taxon>Actinopterygii</taxon>
        <taxon>Neopterygii</taxon>
        <taxon>Teleostei</taxon>
        <taxon>Osteoglossocephala</taxon>
        <taxon>Osteoglossomorpha</taxon>
        <taxon>Osteoglossiformes</taxon>
        <taxon>Osteoglossidae</taxon>
        <taxon>Scleropages</taxon>
    </lineage>
</organism>
<evidence type="ECO:0000313" key="10">
    <source>
        <dbReference type="Ensembl" id="ENSSFOP00015034423.2"/>
    </source>
</evidence>
<keyword evidence="5" id="KW-0446">Lipid-binding</keyword>
<dbReference type="GO" id="GO:1901981">
    <property type="term" value="F:phosphatidylinositol phosphate binding"/>
    <property type="evidence" value="ECO:0007669"/>
    <property type="project" value="TreeGrafter"/>
</dbReference>
<evidence type="ECO:0000259" key="9">
    <source>
        <dbReference type="PROSITE" id="PS50195"/>
    </source>
</evidence>
<dbReference type="SUPFAM" id="SSF64268">
    <property type="entry name" value="PX domain"/>
    <property type="match status" value="1"/>
</dbReference>
<dbReference type="Proteomes" id="UP000694397">
    <property type="component" value="Chromosome 5"/>
</dbReference>
<evidence type="ECO:0000256" key="8">
    <source>
        <dbReference type="SAM" id="MobiDB-lite"/>
    </source>
</evidence>
<dbReference type="InterPro" id="IPR052467">
    <property type="entry name" value="Sorting_nexin_PX-domain"/>
</dbReference>
<dbReference type="AlphaFoldDB" id="A0A8C9SK02"/>
<dbReference type="Pfam" id="PF00787">
    <property type="entry name" value="PX"/>
    <property type="match status" value="1"/>
</dbReference>
<dbReference type="GO" id="GO:0030659">
    <property type="term" value="C:cytoplasmic vesicle membrane"/>
    <property type="evidence" value="ECO:0007669"/>
    <property type="project" value="UniProtKB-SubCell"/>
</dbReference>
<keyword evidence="7" id="KW-0968">Cytoplasmic vesicle</keyword>
<feature type="domain" description="PX" evidence="9">
    <location>
        <begin position="1"/>
        <end position="102"/>
    </location>
</feature>
<dbReference type="GO" id="GO:0015031">
    <property type="term" value="P:protein transport"/>
    <property type="evidence" value="ECO:0007669"/>
    <property type="project" value="UniProtKB-KW"/>
</dbReference>
<dbReference type="InterPro" id="IPR036871">
    <property type="entry name" value="PX_dom_sf"/>
</dbReference>
<dbReference type="Gene3D" id="3.30.1520.10">
    <property type="entry name" value="Phox-like domain"/>
    <property type="match status" value="1"/>
</dbReference>
<keyword evidence="11" id="KW-1185">Reference proteome</keyword>
<evidence type="ECO:0000256" key="3">
    <source>
        <dbReference type="ARBA" id="ARBA00022448"/>
    </source>
</evidence>
<keyword evidence="3" id="KW-0813">Transport</keyword>
<evidence type="ECO:0000256" key="5">
    <source>
        <dbReference type="ARBA" id="ARBA00023121"/>
    </source>
</evidence>
<dbReference type="GeneTree" id="ENSGT00390000001280"/>
<reference evidence="10" key="2">
    <citation type="submission" date="2025-08" db="UniProtKB">
        <authorList>
            <consortium name="Ensembl"/>
        </authorList>
    </citation>
    <scope>IDENTIFICATION</scope>
</reference>